<dbReference type="InterPro" id="IPR017871">
    <property type="entry name" value="ABC_transporter-like_CS"/>
</dbReference>
<evidence type="ECO:0000256" key="4">
    <source>
        <dbReference type="ARBA" id="ARBA00022741"/>
    </source>
</evidence>
<evidence type="ECO:0000313" key="11">
    <source>
        <dbReference type="EMBL" id="HIU63073.1"/>
    </source>
</evidence>
<dbReference type="Gene3D" id="1.20.1560.10">
    <property type="entry name" value="ABC transporter type 1, transmembrane domain"/>
    <property type="match status" value="1"/>
</dbReference>
<feature type="domain" description="ABC transporter" evidence="9">
    <location>
        <begin position="337"/>
        <end position="570"/>
    </location>
</feature>
<dbReference type="GO" id="GO:0005524">
    <property type="term" value="F:ATP binding"/>
    <property type="evidence" value="ECO:0007669"/>
    <property type="project" value="UniProtKB-KW"/>
</dbReference>
<dbReference type="SMART" id="SM00382">
    <property type="entry name" value="AAA"/>
    <property type="match status" value="1"/>
</dbReference>
<comment type="caution">
    <text evidence="11">The sequence shown here is derived from an EMBL/GenBank/DDBJ whole genome shotgun (WGS) entry which is preliminary data.</text>
</comment>
<dbReference type="Pfam" id="PF00664">
    <property type="entry name" value="ABC_membrane"/>
    <property type="match status" value="1"/>
</dbReference>
<feature type="transmembrane region" description="Helical" evidence="8">
    <location>
        <begin position="20"/>
        <end position="43"/>
    </location>
</feature>
<evidence type="ECO:0000256" key="6">
    <source>
        <dbReference type="ARBA" id="ARBA00022989"/>
    </source>
</evidence>
<evidence type="ECO:0000256" key="8">
    <source>
        <dbReference type="SAM" id="Phobius"/>
    </source>
</evidence>
<dbReference type="InterPro" id="IPR011527">
    <property type="entry name" value="ABC1_TM_dom"/>
</dbReference>
<dbReference type="PROSITE" id="PS50929">
    <property type="entry name" value="ABC_TM1F"/>
    <property type="match status" value="1"/>
</dbReference>
<evidence type="ECO:0000256" key="7">
    <source>
        <dbReference type="ARBA" id="ARBA00023136"/>
    </source>
</evidence>
<keyword evidence="5 11" id="KW-0067">ATP-binding</keyword>
<dbReference type="InterPro" id="IPR003439">
    <property type="entry name" value="ABC_transporter-like_ATP-bd"/>
</dbReference>
<dbReference type="PANTHER" id="PTHR43394:SF1">
    <property type="entry name" value="ATP-BINDING CASSETTE SUB-FAMILY B MEMBER 10, MITOCHONDRIAL"/>
    <property type="match status" value="1"/>
</dbReference>
<evidence type="ECO:0000313" key="12">
    <source>
        <dbReference type="Proteomes" id="UP000824145"/>
    </source>
</evidence>
<evidence type="ECO:0000256" key="5">
    <source>
        <dbReference type="ARBA" id="ARBA00022840"/>
    </source>
</evidence>
<dbReference type="Proteomes" id="UP000824145">
    <property type="component" value="Unassembled WGS sequence"/>
</dbReference>
<dbReference type="SUPFAM" id="SSF52540">
    <property type="entry name" value="P-loop containing nucleoside triphosphate hydrolases"/>
    <property type="match status" value="1"/>
</dbReference>
<keyword evidence="4" id="KW-0547">Nucleotide-binding</keyword>
<accession>A0A9D1MM39</accession>
<dbReference type="FunFam" id="3.40.50.300:FF:000287">
    <property type="entry name" value="Multidrug ABC transporter ATP-binding protein"/>
    <property type="match status" value="1"/>
</dbReference>
<dbReference type="InterPro" id="IPR036640">
    <property type="entry name" value="ABC1_TM_sf"/>
</dbReference>
<organism evidence="11 12">
    <name type="scientific">Candidatus Caccalectryoclostridium excrementigallinarum</name>
    <dbReference type="NCBI Taxonomy" id="2840710"/>
    <lineage>
        <taxon>Bacteria</taxon>
        <taxon>Bacillati</taxon>
        <taxon>Bacillota</taxon>
        <taxon>Clostridia</taxon>
        <taxon>Christensenellales</taxon>
        <taxon>Christensenellaceae</taxon>
        <taxon>Christensenellaceae incertae sedis</taxon>
        <taxon>Candidatus Caccalectryoclostridium</taxon>
    </lineage>
</organism>
<feature type="transmembrane region" description="Helical" evidence="8">
    <location>
        <begin position="139"/>
        <end position="156"/>
    </location>
</feature>
<gene>
    <name evidence="11" type="ORF">IAB07_04845</name>
</gene>
<comment type="subcellular location">
    <subcellularLocation>
        <location evidence="1">Cell membrane</location>
        <topology evidence="1">Multi-pass membrane protein</topology>
    </subcellularLocation>
</comment>
<evidence type="ECO:0000256" key="3">
    <source>
        <dbReference type="ARBA" id="ARBA00022692"/>
    </source>
</evidence>
<dbReference type="Gene3D" id="3.40.50.300">
    <property type="entry name" value="P-loop containing nucleotide triphosphate hydrolases"/>
    <property type="match status" value="1"/>
</dbReference>
<evidence type="ECO:0000259" key="9">
    <source>
        <dbReference type="PROSITE" id="PS50893"/>
    </source>
</evidence>
<feature type="domain" description="ABC transmembrane type-1" evidence="10">
    <location>
        <begin position="22"/>
        <end position="294"/>
    </location>
</feature>
<dbReference type="GO" id="GO:0016887">
    <property type="term" value="F:ATP hydrolysis activity"/>
    <property type="evidence" value="ECO:0007669"/>
    <property type="project" value="InterPro"/>
</dbReference>
<dbReference type="PROSITE" id="PS50893">
    <property type="entry name" value="ABC_TRANSPORTER_2"/>
    <property type="match status" value="1"/>
</dbReference>
<dbReference type="InterPro" id="IPR039421">
    <property type="entry name" value="Type_1_exporter"/>
</dbReference>
<dbReference type="InterPro" id="IPR003593">
    <property type="entry name" value="AAA+_ATPase"/>
</dbReference>
<dbReference type="AlphaFoldDB" id="A0A9D1MM39"/>
<name>A0A9D1MM39_9FIRM</name>
<feature type="transmembrane region" description="Helical" evidence="8">
    <location>
        <begin position="58"/>
        <end position="78"/>
    </location>
</feature>
<feature type="transmembrane region" description="Helical" evidence="8">
    <location>
        <begin position="162"/>
        <end position="179"/>
    </location>
</feature>
<keyword evidence="2" id="KW-0813">Transport</keyword>
<dbReference type="PROSITE" id="PS00211">
    <property type="entry name" value="ABC_TRANSPORTER_1"/>
    <property type="match status" value="1"/>
</dbReference>
<dbReference type="SUPFAM" id="SSF90123">
    <property type="entry name" value="ABC transporter transmembrane region"/>
    <property type="match status" value="1"/>
</dbReference>
<feature type="transmembrane region" description="Helical" evidence="8">
    <location>
        <begin position="246"/>
        <end position="268"/>
    </location>
</feature>
<dbReference type="EMBL" id="DVNJ01000026">
    <property type="protein sequence ID" value="HIU63073.1"/>
    <property type="molecule type" value="Genomic_DNA"/>
</dbReference>
<dbReference type="GO" id="GO:0005886">
    <property type="term" value="C:plasma membrane"/>
    <property type="evidence" value="ECO:0007669"/>
    <property type="project" value="UniProtKB-SubCell"/>
</dbReference>
<evidence type="ECO:0000256" key="2">
    <source>
        <dbReference type="ARBA" id="ARBA00022448"/>
    </source>
</evidence>
<keyword evidence="6 8" id="KW-1133">Transmembrane helix</keyword>
<evidence type="ECO:0000259" key="10">
    <source>
        <dbReference type="PROSITE" id="PS50929"/>
    </source>
</evidence>
<dbReference type="InterPro" id="IPR027417">
    <property type="entry name" value="P-loop_NTPase"/>
</dbReference>
<proteinExistence type="predicted"/>
<evidence type="ECO:0000256" key="1">
    <source>
        <dbReference type="ARBA" id="ARBA00004651"/>
    </source>
</evidence>
<keyword evidence="7 8" id="KW-0472">Membrane</keyword>
<reference evidence="11" key="1">
    <citation type="submission" date="2020-10" db="EMBL/GenBank/DDBJ databases">
        <authorList>
            <person name="Gilroy R."/>
        </authorList>
    </citation>
    <scope>NUCLEOTIDE SEQUENCE</scope>
    <source>
        <strain evidence="11">9366</strain>
    </source>
</reference>
<dbReference type="Pfam" id="PF00005">
    <property type="entry name" value="ABC_tran"/>
    <property type="match status" value="1"/>
</dbReference>
<dbReference type="GO" id="GO:0015421">
    <property type="term" value="F:ABC-type oligopeptide transporter activity"/>
    <property type="evidence" value="ECO:0007669"/>
    <property type="project" value="TreeGrafter"/>
</dbReference>
<protein>
    <submittedName>
        <fullName evidence="11">ABC transporter ATP-binding protein</fullName>
    </submittedName>
</protein>
<keyword evidence="3 8" id="KW-0812">Transmembrane</keyword>
<reference evidence="11" key="2">
    <citation type="journal article" date="2021" name="PeerJ">
        <title>Extensive microbial diversity within the chicken gut microbiome revealed by metagenomics and culture.</title>
        <authorList>
            <person name="Gilroy R."/>
            <person name="Ravi A."/>
            <person name="Getino M."/>
            <person name="Pursley I."/>
            <person name="Horton D.L."/>
            <person name="Alikhan N.F."/>
            <person name="Baker D."/>
            <person name="Gharbi K."/>
            <person name="Hall N."/>
            <person name="Watson M."/>
            <person name="Adriaenssens E.M."/>
            <person name="Foster-Nyarko E."/>
            <person name="Jarju S."/>
            <person name="Secka A."/>
            <person name="Antonio M."/>
            <person name="Oren A."/>
            <person name="Chaudhuri R.R."/>
            <person name="La Ragione R."/>
            <person name="Hildebrand F."/>
            <person name="Pallen M.J."/>
        </authorList>
    </citation>
    <scope>NUCLEOTIDE SEQUENCE</scope>
    <source>
        <strain evidence="11">9366</strain>
    </source>
</reference>
<feature type="transmembrane region" description="Helical" evidence="8">
    <location>
        <begin position="274"/>
        <end position="291"/>
    </location>
</feature>
<sequence length="580" mass="64295">MIKFFVRILKFSGKYKGRVLSAALFAFIKGICIMMPLFLGFLLFNEFYEGTITVPRCLIYFAGMAASLGVHILATNLSDRLQSTAGYKIFAEKRMELGARLRKLPMGYFTAGNIGKISSVLSSDMVFVEENVMQSIADMLCNGFSALLMVAFMYVIDWRIGLLVTGVSLAVVIAAVFMNKSGVKHSNIRQQQNEELTDAVISHIEGIGVIKSYNLLGEKSEDLTKNFRKTRDAALKFEFTQLPWMVVLNVLYTVGMAGIVALGVRLYFENMMTLPYLIGCVLFAFSIFLPLKTLYSESSRLTVMGSCLDRIEGVFDEKTLPDNGKKHFPATSSAPEISFENVTFAYGEEDTVRGVSFAAEKNTMTALVGPSGGGKTTLANLLARFWDIKSGSIKVRGVDIRDVPLSELMDKISMVFQRVYLFQDTVYNNIAMGRPTATREEVEEAAKKARCYDFIMNLPQGFETVIGEGGASLSGGEKQRISIARCILKDAPIVILDEATASVDLDNERHIQEAITELVRGKTLLVIAHRLNTIRVADKIVVVSEGKIAEQGTHEQLLKRGGIYNNLIHLRERQRLAENG</sequence>
<dbReference type="PANTHER" id="PTHR43394">
    <property type="entry name" value="ATP-DEPENDENT PERMEASE MDL1, MITOCHONDRIAL"/>
    <property type="match status" value="1"/>
</dbReference>